<evidence type="ECO:0000313" key="3">
    <source>
        <dbReference type="Proteomes" id="UP000177501"/>
    </source>
</evidence>
<proteinExistence type="predicted"/>
<dbReference type="STRING" id="1802514.A2955_03065"/>
<protein>
    <recommendedName>
        <fullName evidence="1">Glycosyl transferase family 1 domain-containing protein</fullName>
    </recommendedName>
</protein>
<evidence type="ECO:0000313" key="2">
    <source>
        <dbReference type="EMBL" id="OGM60399.1"/>
    </source>
</evidence>
<dbReference type="Pfam" id="PF00534">
    <property type="entry name" value="Glycos_transf_1"/>
    <property type="match status" value="1"/>
</dbReference>
<dbReference type="InterPro" id="IPR050194">
    <property type="entry name" value="Glycosyltransferase_grp1"/>
</dbReference>
<dbReference type="InterPro" id="IPR001296">
    <property type="entry name" value="Glyco_trans_1"/>
</dbReference>
<accession>A0A1F8B9P8</accession>
<comment type="caution">
    <text evidence="2">The sequence shown here is derived from an EMBL/GenBank/DDBJ whole genome shotgun (WGS) entry which is preliminary data.</text>
</comment>
<dbReference type="SUPFAM" id="SSF53756">
    <property type="entry name" value="UDP-Glycosyltransferase/glycogen phosphorylase"/>
    <property type="match status" value="1"/>
</dbReference>
<dbReference type="Gene3D" id="3.40.50.2000">
    <property type="entry name" value="Glycogen Phosphorylase B"/>
    <property type="match status" value="2"/>
</dbReference>
<dbReference type="AlphaFoldDB" id="A0A1F8B9P8"/>
<feature type="domain" description="Glycosyl transferase family 1" evidence="1">
    <location>
        <begin position="202"/>
        <end position="354"/>
    </location>
</feature>
<gene>
    <name evidence="2" type="ORF">A2955_03065</name>
</gene>
<organism evidence="2 3">
    <name type="scientific">Candidatus Woesebacteria bacterium RIFCSPLOWO2_01_FULL_37_19</name>
    <dbReference type="NCBI Taxonomy" id="1802514"/>
    <lineage>
        <taxon>Bacteria</taxon>
        <taxon>Candidatus Woeseibacteriota</taxon>
    </lineage>
</organism>
<dbReference type="PANTHER" id="PTHR45947:SF3">
    <property type="entry name" value="SULFOQUINOVOSYL TRANSFERASE SQD2"/>
    <property type="match status" value="1"/>
</dbReference>
<dbReference type="EMBL" id="MGHA01000017">
    <property type="protein sequence ID" value="OGM60399.1"/>
    <property type="molecule type" value="Genomic_DNA"/>
</dbReference>
<name>A0A1F8B9P8_9BACT</name>
<evidence type="ECO:0000259" key="1">
    <source>
        <dbReference type="Pfam" id="PF00534"/>
    </source>
</evidence>
<dbReference type="GO" id="GO:0016757">
    <property type="term" value="F:glycosyltransferase activity"/>
    <property type="evidence" value="ECO:0007669"/>
    <property type="project" value="InterPro"/>
</dbReference>
<reference evidence="2 3" key="1">
    <citation type="journal article" date="2016" name="Nat. Commun.">
        <title>Thousands of microbial genomes shed light on interconnected biogeochemical processes in an aquifer system.</title>
        <authorList>
            <person name="Anantharaman K."/>
            <person name="Brown C.T."/>
            <person name="Hug L.A."/>
            <person name="Sharon I."/>
            <person name="Castelle C.J."/>
            <person name="Probst A.J."/>
            <person name="Thomas B.C."/>
            <person name="Singh A."/>
            <person name="Wilkins M.J."/>
            <person name="Karaoz U."/>
            <person name="Brodie E.L."/>
            <person name="Williams K.H."/>
            <person name="Hubbard S.S."/>
            <person name="Banfield J.F."/>
        </authorList>
    </citation>
    <scope>NUCLEOTIDE SEQUENCE [LARGE SCALE GENOMIC DNA]</scope>
</reference>
<dbReference type="Proteomes" id="UP000177501">
    <property type="component" value="Unassembled WGS sequence"/>
</dbReference>
<dbReference type="PANTHER" id="PTHR45947">
    <property type="entry name" value="SULFOQUINOVOSYL TRANSFERASE SQD2"/>
    <property type="match status" value="1"/>
</dbReference>
<sequence length="371" mass="42369">MKIVLVYDRVNRWGGAERVLLALHEIFPDAPLYTSVYSPEKNLWAKVFPQIIPSFLNQVKYLRTRNQIIPYLMPIAFESFRFDNFDLVISVSSEAAKGIITKPKTLHICYCLTPTRYLWSHYEFYFRGPALKAITKPLVAYLRKWDKIAAQRPDVMIGISTAVQQRIKKYYERESELIYPPVDVDKFKNPLAGRAGQNSNSKVKNNNLKFKEYYLVVSRLVPYKKIDLAIEAFNELGLPLVVVGKGSEGKKLKSIAKDNIEFLDLVPDSELISLYKEAKAFIFPQEEDFGITAVEAQAAGCPVIAYRGGGALDTVIENKTGIFFGEQTKKSLVAAVKRFKGLDFKKEDLIDNSERFSKKIFQNKFLDLINH</sequence>